<gene>
    <name evidence="2" type="ORF">SAMN04488101_107146</name>
</gene>
<protein>
    <submittedName>
        <fullName evidence="2">Uncharacterized protein</fullName>
    </submittedName>
</protein>
<proteinExistence type="predicted"/>
<sequence length="74" mass="7745">MKKLFFIAALAMVAIGGAFAQYSTTQFGPDEFNCTIAAAPLCGTEVVGTFYLAGSAEEAPAGAYDLQYVDNINP</sequence>
<dbReference type="Proteomes" id="UP000192678">
    <property type="component" value="Unassembled WGS sequence"/>
</dbReference>
<evidence type="ECO:0000313" key="3">
    <source>
        <dbReference type="Proteomes" id="UP000192678"/>
    </source>
</evidence>
<dbReference type="AlphaFoldDB" id="A0A1W2DL61"/>
<feature type="signal peptide" evidence="1">
    <location>
        <begin position="1"/>
        <end position="20"/>
    </location>
</feature>
<keyword evidence="3" id="KW-1185">Reference proteome</keyword>
<dbReference type="EMBL" id="FWYB01000007">
    <property type="protein sequence ID" value="SMC98163.1"/>
    <property type="molecule type" value="Genomic_DNA"/>
</dbReference>
<dbReference type="OrthoDB" id="805385at2"/>
<accession>A0A1W2DL61</accession>
<dbReference type="STRING" id="475255.SAMN04488101_107146"/>
<feature type="chain" id="PRO_5013252632" evidence="1">
    <location>
        <begin position="21"/>
        <end position="74"/>
    </location>
</feature>
<keyword evidence="1" id="KW-0732">Signal</keyword>
<evidence type="ECO:0000256" key="1">
    <source>
        <dbReference type="SAM" id="SignalP"/>
    </source>
</evidence>
<evidence type="ECO:0000313" key="2">
    <source>
        <dbReference type="EMBL" id="SMC98163.1"/>
    </source>
</evidence>
<organism evidence="2 3">
    <name type="scientific">Pedobacter nyackensis</name>
    <dbReference type="NCBI Taxonomy" id="475255"/>
    <lineage>
        <taxon>Bacteria</taxon>
        <taxon>Pseudomonadati</taxon>
        <taxon>Bacteroidota</taxon>
        <taxon>Sphingobacteriia</taxon>
        <taxon>Sphingobacteriales</taxon>
        <taxon>Sphingobacteriaceae</taxon>
        <taxon>Pedobacter</taxon>
    </lineage>
</organism>
<reference evidence="2 3" key="1">
    <citation type="submission" date="2017-04" db="EMBL/GenBank/DDBJ databases">
        <authorList>
            <person name="Afonso C.L."/>
            <person name="Miller P.J."/>
            <person name="Scott M.A."/>
            <person name="Spackman E."/>
            <person name="Goraichik I."/>
            <person name="Dimitrov K.M."/>
            <person name="Suarez D.L."/>
            <person name="Swayne D.E."/>
        </authorList>
    </citation>
    <scope>NUCLEOTIDE SEQUENCE [LARGE SCALE GENOMIC DNA]</scope>
    <source>
        <strain evidence="2 3">DSM 19625</strain>
    </source>
</reference>
<dbReference type="RefSeq" id="WP_084290004.1">
    <property type="nucleotide sequence ID" value="NZ_FWYB01000007.1"/>
</dbReference>
<name>A0A1W2DL61_9SPHI</name>